<dbReference type="Gene3D" id="1.10.3290.10">
    <property type="entry name" value="Fido-like domain"/>
    <property type="match status" value="1"/>
</dbReference>
<keyword evidence="2" id="KW-1185">Reference proteome</keyword>
<accession>A0A1U7CT30</accession>
<protein>
    <submittedName>
        <fullName evidence="1">Uncharacterized protein</fullName>
    </submittedName>
</protein>
<dbReference type="OrthoDB" id="9813719at2"/>
<dbReference type="RefSeq" id="WP_083713058.1">
    <property type="nucleotide sequence ID" value="NZ_CP019082.1"/>
</dbReference>
<proteinExistence type="predicted"/>
<reference evidence="2" key="1">
    <citation type="submission" date="2016-12" db="EMBL/GenBank/DDBJ databases">
        <title>Comparative genomics of four Isosphaeraceae planctomycetes: a common pool of plasmids and glycoside hydrolase genes.</title>
        <authorList>
            <person name="Ivanova A."/>
        </authorList>
    </citation>
    <scope>NUCLEOTIDE SEQUENCE [LARGE SCALE GENOMIC DNA]</scope>
    <source>
        <strain evidence="2">PX4</strain>
    </source>
</reference>
<sequence>MAKVIFEDLLPGETPIDDISGLKVEGISTRAQLSVLESENIRKALFQYFEATRAIAGFDLEWAKTLHQEMFGDVWSWAGRFRRCDLNLGCAWSQIQERTYNLFDDLRLWEEQGRDLIEQASDLHHRSVQILLSSMGTAVGLAC</sequence>
<dbReference type="STRING" id="1387353.BSF38_03629"/>
<dbReference type="Proteomes" id="UP000186309">
    <property type="component" value="Chromosome"/>
</dbReference>
<evidence type="ECO:0000313" key="1">
    <source>
        <dbReference type="EMBL" id="APW62097.1"/>
    </source>
</evidence>
<organism evidence="1 2">
    <name type="scientific">Paludisphaera borealis</name>
    <dbReference type="NCBI Taxonomy" id="1387353"/>
    <lineage>
        <taxon>Bacteria</taxon>
        <taxon>Pseudomonadati</taxon>
        <taxon>Planctomycetota</taxon>
        <taxon>Planctomycetia</taxon>
        <taxon>Isosphaerales</taxon>
        <taxon>Isosphaeraceae</taxon>
        <taxon>Paludisphaera</taxon>
    </lineage>
</organism>
<gene>
    <name evidence="1" type="ORF">BSF38_03629</name>
</gene>
<name>A0A1U7CT30_9BACT</name>
<dbReference type="AlphaFoldDB" id="A0A1U7CT30"/>
<evidence type="ECO:0000313" key="2">
    <source>
        <dbReference type="Proteomes" id="UP000186309"/>
    </source>
</evidence>
<dbReference type="KEGG" id="pbor:BSF38_03629"/>
<dbReference type="InterPro" id="IPR036597">
    <property type="entry name" value="Fido-like_dom_sf"/>
</dbReference>
<dbReference type="EMBL" id="CP019082">
    <property type="protein sequence ID" value="APW62097.1"/>
    <property type="molecule type" value="Genomic_DNA"/>
</dbReference>
<dbReference type="SUPFAM" id="SSF140931">
    <property type="entry name" value="Fic-like"/>
    <property type="match status" value="1"/>
</dbReference>